<dbReference type="Gene3D" id="2.30.110.10">
    <property type="entry name" value="Electron Transport, Fmn-binding Protein, Chain A"/>
    <property type="match status" value="1"/>
</dbReference>
<dbReference type="InterPro" id="IPR012349">
    <property type="entry name" value="Split_barrel_FMN-bd"/>
</dbReference>
<evidence type="ECO:0000313" key="2">
    <source>
        <dbReference type="EMBL" id="QJW98730.1"/>
    </source>
</evidence>
<dbReference type="AlphaFoldDB" id="A0A6M5YZ53"/>
<feature type="domain" description="General stress protein FMN-binding split barrel" evidence="1">
    <location>
        <begin position="8"/>
        <end position="151"/>
    </location>
</feature>
<dbReference type="Proteomes" id="UP000503447">
    <property type="component" value="Chromosome"/>
</dbReference>
<sequence length="164" mass="18081">MTTAPEIKLHDLLAEFGTAMLVTRTGEGQLRARPMALAELEPDGTLWFLTDRHSAKVDELGRDPHVGVTMQSQTRFVSVSGRAAPVEDRERVSRLWKLEWKVWFPGGPDDPNLVLLRVSVDAGEYWDNGGTGGLKYLFEAGKALLTGSRPNVEGDAKIHGKVSR</sequence>
<proteinExistence type="predicted"/>
<dbReference type="InterPro" id="IPR038725">
    <property type="entry name" value="YdaG_split_barrel_FMN-bd"/>
</dbReference>
<organism evidence="2 3">
    <name type="scientific">Frigoriglobus tundricola</name>
    <dbReference type="NCBI Taxonomy" id="2774151"/>
    <lineage>
        <taxon>Bacteria</taxon>
        <taxon>Pseudomonadati</taxon>
        <taxon>Planctomycetota</taxon>
        <taxon>Planctomycetia</taxon>
        <taxon>Gemmatales</taxon>
        <taxon>Gemmataceae</taxon>
        <taxon>Frigoriglobus</taxon>
    </lineage>
</organism>
<evidence type="ECO:0000259" key="1">
    <source>
        <dbReference type="Pfam" id="PF16242"/>
    </source>
</evidence>
<dbReference type="PANTHER" id="PTHR34818">
    <property type="entry name" value="PROTEIN BLI-3"/>
    <property type="match status" value="1"/>
</dbReference>
<protein>
    <submittedName>
        <fullName evidence="2">General stress protein</fullName>
    </submittedName>
</protein>
<dbReference type="EMBL" id="CP053452">
    <property type="protein sequence ID" value="QJW98730.1"/>
    <property type="molecule type" value="Genomic_DNA"/>
</dbReference>
<evidence type="ECO:0000313" key="3">
    <source>
        <dbReference type="Proteomes" id="UP000503447"/>
    </source>
</evidence>
<dbReference type="Pfam" id="PF16242">
    <property type="entry name" value="Pyrid_ox_like"/>
    <property type="match status" value="1"/>
</dbReference>
<keyword evidence="3" id="KW-1185">Reference proteome</keyword>
<dbReference type="RefSeq" id="WP_171473837.1">
    <property type="nucleotide sequence ID" value="NZ_CP053452.2"/>
</dbReference>
<name>A0A6M5YZ53_9BACT</name>
<dbReference type="InterPro" id="IPR052917">
    <property type="entry name" value="Stress-Dev_Protein"/>
</dbReference>
<dbReference type="SUPFAM" id="SSF50475">
    <property type="entry name" value="FMN-binding split barrel"/>
    <property type="match status" value="1"/>
</dbReference>
<dbReference type="KEGG" id="ftj:FTUN_6325"/>
<reference evidence="3" key="1">
    <citation type="submission" date="2020-05" db="EMBL/GenBank/DDBJ databases">
        <title>Frigoriglobus tundricola gen. nov., sp. nov., a psychrotolerant cellulolytic planctomycete of the family Gemmataceae with two divergent copies of 16S rRNA gene.</title>
        <authorList>
            <person name="Kulichevskaya I.S."/>
            <person name="Ivanova A.A."/>
            <person name="Naumoff D.G."/>
            <person name="Beletsky A.V."/>
            <person name="Rijpstra W.I.C."/>
            <person name="Sinninghe Damste J.S."/>
            <person name="Mardanov A.V."/>
            <person name="Ravin N.V."/>
            <person name="Dedysh S.N."/>
        </authorList>
    </citation>
    <scope>NUCLEOTIDE SEQUENCE [LARGE SCALE GENOMIC DNA]</scope>
    <source>
        <strain evidence="3">PL17</strain>
    </source>
</reference>
<accession>A0A6M5YZ53</accession>
<dbReference type="PANTHER" id="PTHR34818:SF1">
    <property type="entry name" value="PROTEIN BLI-3"/>
    <property type="match status" value="1"/>
</dbReference>
<gene>
    <name evidence="2" type="ORF">FTUN_6325</name>
</gene>